<evidence type="ECO:0000313" key="3">
    <source>
        <dbReference type="Proteomes" id="UP000588051"/>
    </source>
</evidence>
<dbReference type="InterPro" id="IPR010595">
    <property type="entry name" value="DUF1161"/>
</dbReference>
<feature type="signal peptide" evidence="1">
    <location>
        <begin position="1"/>
        <end position="23"/>
    </location>
</feature>
<organism evidence="2 3">
    <name type="scientific">Undibacterium oligocarboniphilum</name>
    <dbReference type="NCBI Taxonomy" id="666702"/>
    <lineage>
        <taxon>Bacteria</taxon>
        <taxon>Pseudomonadati</taxon>
        <taxon>Pseudomonadota</taxon>
        <taxon>Betaproteobacteria</taxon>
        <taxon>Burkholderiales</taxon>
        <taxon>Oxalobacteraceae</taxon>
        <taxon>Undibacterium</taxon>
    </lineage>
</organism>
<dbReference type="AlphaFoldDB" id="A0A850QBY3"/>
<reference evidence="2 3" key="1">
    <citation type="submission" date="2020-06" db="EMBL/GenBank/DDBJ databases">
        <authorList>
            <person name="Qiu C."/>
            <person name="Liu Z."/>
        </authorList>
    </citation>
    <scope>NUCLEOTIDE SEQUENCE [LARGE SCALE GENOMIC DNA]</scope>
    <source>
        <strain evidence="2 3">EM 1</strain>
    </source>
</reference>
<gene>
    <name evidence="2" type="ORF">HV832_08655</name>
</gene>
<dbReference type="Pfam" id="PF06649">
    <property type="entry name" value="DUF1161"/>
    <property type="match status" value="1"/>
</dbReference>
<feature type="chain" id="PRO_5032980494" evidence="1">
    <location>
        <begin position="24"/>
        <end position="89"/>
    </location>
</feature>
<evidence type="ECO:0000313" key="2">
    <source>
        <dbReference type="EMBL" id="NVO77902.1"/>
    </source>
</evidence>
<evidence type="ECO:0000256" key="1">
    <source>
        <dbReference type="SAM" id="SignalP"/>
    </source>
</evidence>
<protein>
    <submittedName>
        <fullName evidence="2">DUF1161 domain-containing protein</fullName>
    </submittedName>
</protein>
<accession>A0A850QBY3</accession>
<comment type="caution">
    <text evidence="2">The sequence shown here is derived from an EMBL/GenBank/DDBJ whole genome shotgun (WGS) entry which is preliminary data.</text>
</comment>
<dbReference type="Proteomes" id="UP000588051">
    <property type="component" value="Unassembled WGS sequence"/>
</dbReference>
<sequence>MNQYFVAQSLVAISLLGSASSWAAITPCEAIAEKVHAKLERKGVNDYTLKIVPKETETKLRVVGVCEGGKKKIIYHKQKGKKQQDQTEE</sequence>
<keyword evidence="1" id="KW-0732">Signal</keyword>
<name>A0A850QBY3_9BURK</name>
<dbReference type="EMBL" id="JABXYJ010000004">
    <property type="protein sequence ID" value="NVO77902.1"/>
    <property type="molecule type" value="Genomic_DNA"/>
</dbReference>
<keyword evidence="3" id="KW-1185">Reference proteome</keyword>
<dbReference type="RefSeq" id="WP_176803233.1">
    <property type="nucleotide sequence ID" value="NZ_JABXYJ010000004.1"/>
</dbReference>
<proteinExistence type="predicted"/>